<dbReference type="InterPro" id="IPR006683">
    <property type="entry name" value="Thioestr_dom"/>
</dbReference>
<evidence type="ECO:0000313" key="5">
    <source>
        <dbReference type="EMBL" id="AIF41742.1"/>
    </source>
</evidence>
<dbReference type="CDD" id="cd03442">
    <property type="entry name" value="BFIT_BACH"/>
    <property type="match status" value="1"/>
</dbReference>
<dbReference type="AlphaFoldDB" id="A0A075JK78"/>
<reference evidence="5 6" key="1">
    <citation type="submission" date="2014-07" db="EMBL/GenBank/DDBJ databases">
        <title>Genome Sequencing of Dermacoccus nishinomiyaensis.</title>
        <authorList>
            <person name="Hong K.W."/>
            <person name="Chan K.G."/>
        </authorList>
    </citation>
    <scope>NUCLEOTIDE SEQUENCE [LARGE SCALE GENOMIC DNA]</scope>
    <source>
        <strain evidence="5 6">M25</strain>
    </source>
</reference>
<comment type="similarity">
    <text evidence="1">Belongs to the acyl coenzyme A hydrolase family.</text>
</comment>
<evidence type="ECO:0000256" key="1">
    <source>
        <dbReference type="ARBA" id="ARBA00010458"/>
    </source>
</evidence>
<protein>
    <submittedName>
        <fullName evidence="5">Acyl-CoA hydrolase</fullName>
    </submittedName>
</protein>
<evidence type="ECO:0000256" key="2">
    <source>
        <dbReference type="ARBA" id="ARBA00022801"/>
    </source>
</evidence>
<dbReference type="Pfam" id="PF03061">
    <property type="entry name" value="4HBT"/>
    <property type="match status" value="1"/>
</dbReference>
<keyword evidence="6" id="KW-1185">Reference proteome</keyword>
<dbReference type="GO" id="GO:0005829">
    <property type="term" value="C:cytosol"/>
    <property type="evidence" value="ECO:0007669"/>
    <property type="project" value="TreeGrafter"/>
</dbReference>
<dbReference type="InterPro" id="IPR040170">
    <property type="entry name" value="Cytosol_ACT"/>
</dbReference>
<sequence length="171" mass="18558">MAVMTAPSDTQLVLSQIMGNQHTNLLGTVHGGNIMKFVDDAAGAVSARFAQGPAVTAAMDEMLFLAPVRVGDVLTVKTQVNWAGRSSMEVGARVETTRWDDRTPPVHVATAFLVMVGVDESGRPRQVPTLEPVTEEEKRRFRAAQIRREHRLAQRAAIRDLGAGEASVERA</sequence>
<proteinExistence type="inferred from homology"/>
<feature type="domain" description="HotDog ACOT-type" evidence="4">
    <location>
        <begin position="8"/>
        <end position="121"/>
    </location>
</feature>
<dbReference type="FunFam" id="3.10.129.10:FF:000024">
    <property type="entry name" value="Acyl-CoA hydrolase"/>
    <property type="match status" value="1"/>
</dbReference>
<gene>
    <name evidence="5" type="ORF">HX89_13340</name>
</gene>
<dbReference type="PANTHER" id="PTHR11049:SF16">
    <property type="entry name" value="PROTEIN VDLD"/>
    <property type="match status" value="1"/>
</dbReference>
<dbReference type="GO" id="GO:0052816">
    <property type="term" value="F:long-chain fatty acyl-CoA hydrolase activity"/>
    <property type="evidence" value="ECO:0007669"/>
    <property type="project" value="TreeGrafter"/>
</dbReference>
<keyword evidence="2 3" id="KW-0378">Hydrolase</keyword>
<dbReference type="HOGENOM" id="CLU_050164_3_0_11"/>
<dbReference type="PROSITE" id="PS51770">
    <property type="entry name" value="HOTDOG_ACOT"/>
    <property type="match status" value="1"/>
</dbReference>
<evidence type="ECO:0000313" key="6">
    <source>
        <dbReference type="Proteomes" id="UP000027986"/>
    </source>
</evidence>
<dbReference type="eggNOG" id="COG1607">
    <property type="taxonomic scope" value="Bacteria"/>
</dbReference>
<name>A0A075JK78_9MICO</name>
<dbReference type="SUPFAM" id="SSF54637">
    <property type="entry name" value="Thioesterase/thiol ester dehydrase-isomerase"/>
    <property type="match status" value="1"/>
</dbReference>
<dbReference type="InterPro" id="IPR029069">
    <property type="entry name" value="HotDog_dom_sf"/>
</dbReference>
<dbReference type="Proteomes" id="UP000027986">
    <property type="component" value="Chromosome"/>
</dbReference>
<evidence type="ECO:0000256" key="3">
    <source>
        <dbReference type="PROSITE-ProRule" id="PRU01106"/>
    </source>
</evidence>
<accession>A0A075JK78</accession>
<dbReference type="Gene3D" id="3.10.129.10">
    <property type="entry name" value="Hotdog Thioesterase"/>
    <property type="match status" value="1"/>
</dbReference>
<dbReference type="EMBL" id="CP008889">
    <property type="protein sequence ID" value="AIF41742.1"/>
    <property type="molecule type" value="Genomic_DNA"/>
</dbReference>
<organism evidence="5 6">
    <name type="scientific">Dermacoccus nishinomiyaensis</name>
    <dbReference type="NCBI Taxonomy" id="1274"/>
    <lineage>
        <taxon>Bacteria</taxon>
        <taxon>Bacillati</taxon>
        <taxon>Actinomycetota</taxon>
        <taxon>Actinomycetes</taxon>
        <taxon>Micrococcales</taxon>
        <taxon>Dermacoccaceae</taxon>
        <taxon>Dermacoccus</taxon>
    </lineage>
</organism>
<dbReference type="InterPro" id="IPR033120">
    <property type="entry name" value="HOTDOG_ACOT"/>
</dbReference>
<dbReference type="PANTHER" id="PTHR11049">
    <property type="entry name" value="ACYL COENZYME A THIOESTER HYDROLASE"/>
    <property type="match status" value="1"/>
</dbReference>
<dbReference type="GO" id="GO:0006637">
    <property type="term" value="P:acyl-CoA metabolic process"/>
    <property type="evidence" value="ECO:0007669"/>
    <property type="project" value="TreeGrafter"/>
</dbReference>
<evidence type="ECO:0000259" key="4">
    <source>
        <dbReference type="PROSITE" id="PS51770"/>
    </source>
</evidence>
<dbReference type="KEGG" id="dni:HX89_13340"/>